<dbReference type="PANTHER" id="PTHR21660">
    <property type="entry name" value="THIOESTERASE SUPERFAMILY MEMBER-RELATED"/>
    <property type="match status" value="1"/>
</dbReference>
<comment type="caution">
    <text evidence="4">The sequence shown here is derived from an EMBL/GenBank/DDBJ whole genome shotgun (WGS) entry which is preliminary data.</text>
</comment>
<dbReference type="PANTHER" id="PTHR21660:SF1">
    <property type="entry name" value="ACYL-COENZYME A THIOESTERASE 13"/>
    <property type="match status" value="1"/>
</dbReference>
<dbReference type="Pfam" id="PF03061">
    <property type="entry name" value="4HBT"/>
    <property type="match status" value="1"/>
</dbReference>
<evidence type="ECO:0000313" key="5">
    <source>
        <dbReference type="Proteomes" id="UP001221142"/>
    </source>
</evidence>
<dbReference type="InterPro" id="IPR029069">
    <property type="entry name" value="HotDog_dom_sf"/>
</dbReference>
<reference evidence="4" key="1">
    <citation type="submission" date="2023-03" db="EMBL/GenBank/DDBJ databases">
        <title>Massive genome expansion in bonnet fungi (Mycena s.s.) driven by repeated elements and novel gene families across ecological guilds.</title>
        <authorList>
            <consortium name="Lawrence Berkeley National Laboratory"/>
            <person name="Harder C.B."/>
            <person name="Miyauchi S."/>
            <person name="Viragh M."/>
            <person name="Kuo A."/>
            <person name="Thoen E."/>
            <person name="Andreopoulos B."/>
            <person name="Lu D."/>
            <person name="Skrede I."/>
            <person name="Drula E."/>
            <person name="Henrissat B."/>
            <person name="Morin E."/>
            <person name="Kohler A."/>
            <person name="Barry K."/>
            <person name="LaButti K."/>
            <person name="Morin E."/>
            <person name="Salamov A."/>
            <person name="Lipzen A."/>
            <person name="Mereny Z."/>
            <person name="Hegedus B."/>
            <person name="Baldrian P."/>
            <person name="Stursova M."/>
            <person name="Weitz H."/>
            <person name="Taylor A."/>
            <person name="Grigoriev I.V."/>
            <person name="Nagy L.G."/>
            <person name="Martin F."/>
            <person name="Kauserud H."/>
        </authorList>
    </citation>
    <scope>NUCLEOTIDE SEQUENCE</scope>
    <source>
        <strain evidence="4">9284</strain>
    </source>
</reference>
<evidence type="ECO:0000256" key="2">
    <source>
        <dbReference type="ARBA" id="ARBA00022801"/>
    </source>
</evidence>
<evidence type="ECO:0000313" key="4">
    <source>
        <dbReference type="EMBL" id="KAJ7634411.1"/>
    </source>
</evidence>
<dbReference type="GO" id="GO:0047617">
    <property type="term" value="F:fatty acyl-CoA hydrolase activity"/>
    <property type="evidence" value="ECO:0007669"/>
    <property type="project" value="InterPro"/>
</dbReference>
<keyword evidence="2" id="KW-0378">Hydrolase</keyword>
<dbReference type="CDD" id="cd03443">
    <property type="entry name" value="PaaI_thioesterase"/>
    <property type="match status" value="1"/>
</dbReference>
<gene>
    <name evidence="4" type="ORF">FB45DRAFT_829639</name>
</gene>
<dbReference type="InterPro" id="IPR039298">
    <property type="entry name" value="ACOT13"/>
</dbReference>
<evidence type="ECO:0000259" key="3">
    <source>
        <dbReference type="Pfam" id="PF03061"/>
    </source>
</evidence>
<evidence type="ECO:0000256" key="1">
    <source>
        <dbReference type="ARBA" id="ARBA00008324"/>
    </source>
</evidence>
<comment type="similarity">
    <text evidence="1">Belongs to the thioesterase PaaI family.</text>
</comment>
<keyword evidence="5" id="KW-1185">Reference proteome</keyword>
<protein>
    <submittedName>
        <fullName evidence="4">HotDog domain-containing protein</fullName>
    </submittedName>
</protein>
<sequence length="195" mass="20910">MTMTAPWDAFFRSLPPAPHIDAKKIRGNVSDEAKQLSANTFAYFTTGSGLSTNVPFASEISGRLRVVEANVRHDDRTGDAEAEIIVEIEVTESMCNVYGTMHGGCAAFMLDPSTVSSAILLGLVKGFDGSGVSQNMNVHWHHPAPLGTTLVITARSVFADGRARLSRCEMRDKSSGKLVVSGTHTFLNAGRAVKL</sequence>
<dbReference type="EMBL" id="JARKIF010000007">
    <property type="protein sequence ID" value="KAJ7634411.1"/>
    <property type="molecule type" value="Genomic_DNA"/>
</dbReference>
<proteinExistence type="inferred from homology"/>
<dbReference type="SUPFAM" id="SSF54637">
    <property type="entry name" value="Thioesterase/thiol ester dehydrase-isomerase"/>
    <property type="match status" value="1"/>
</dbReference>
<organism evidence="4 5">
    <name type="scientific">Roridomyces roridus</name>
    <dbReference type="NCBI Taxonomy" id="1738132"/>
    <lineage>
        <taxon>Eukaryota</taxon>
        <taxon>Fungi</taxon>
        <taxon>Dikarya</taxon>
        <taxon>Basidiomycota</taxon>
        <taxon>Agaricomycotina</taxon>
        <taxon>Agaricomycetes</taxon>
        <taxon>Agaricomycetidae</taxon>
        <taxon>Agaricales</taxon>
        <taxon>Marasmiineae</taxon>
        <taxon>Mycenaceae</taxon>
        <taxon>Roridomyces</taxon>
    </lineage>
</organism>
<dbReference type="Gene3D" id="3.10.129.10">
    <property type="entry name" value="Hotdog Thioesterase"/>
    <property type="match status" value="1"/>
</dbReference>
<accession>A0AAD7BYI4</accession>
<feature type="domain" description="Thioesterase" evidence="3">
    <location>
        <begin position="98"/>
        <end position="174"/>
    </location>
</feature>
<name>A0AAD7BYI4_9AGAR</name>
<dbReference type="InterPro" id="IPR006683">
    <property type="entry name" value="Thioestr_dom"/>
</dbReference>
<dbReference type="AlphaFoldDB" id="A0AAD7BYI4"/>
<dbReference type="Proteomes" id="UP001221142">
    <property type="component" value="Unassembled WGS sequence"/>
</dbReference>